<gene>
    <name evidence="1" type="ORF">A3C70_01990</name>
</gene>
<sequence>MKDSGLTQKEWQVLKRLSRPKKIQDFLNSLPFNFEKRGETHSSVRFALKRGRAHCFEGALIAAAALWIQGKQPLLLDLKTVRPDFDHVVALFRENGGWGAISKTNHAVLRYREPIYRSVRELVMSYFHEYFLNNGRKTLRSFSNPFDISKYGNRWIVSKENLADLAHKLDHSPHTKILSPKQIRNLRKADEVEIHAGEIVEYRK</sequence>
<evidence type="ECO:0000313" key="1">
    <source>
        <dbReference type="EMBL" id="OHA96670.1"/>
    </source>
</evidence>
<organism evidence="1 2">
    <name type="scientific">Candidatus Zambryskibacteria bacterium RIFCSPHIGHO2_02_FULL_43_14</name>
    <dbReference type="NCBI Taxonomy" id="1802748"/>
    <lineage>
        <taxon>Bacteria</taxon>
        <taxon>Candidatus Zambryskiibacteriota</taxon>
    </lineage>
</organism>
<reference evidence="1 2" key="1">
    <citation type="journal article" date="2016" name="Nat. Commun.">
        <title>Thousands of microbial genomes shed light on interconnected biogeochemical processes in an aquifer system.</title>
        <authorList>
            <person name="Anantharaman K."/>
            <person name="Brown C.T."/>
            <person name="Hug L.A."/>
            <person name="Sharon I."/>
            <person name="Castelle C.J."/>
            <person name="Probst A.J."/>
            <person name="Thomas B.C."/>
            <person name="Singh A."/>
            <person name="Wilkins M.J."/>
            <person name="Karaoz U."/>
            <person name="Brodie E.L."/>
            <person name="Williams K.H."/>
            <person name="Hubbard S.S."/>
            <person name="Banfield J.F."/>
        </authorList>
    </citation>
    <scope>NUCLEOTIDE SEQUENCE [LARGE SCALE GENOMIC DNA]</scope>
</reference>
<dbReference type="EMBL" id="MHVR01000005">
    <property type="protein sequence ID" value="OHA96670.1"/>
    <property type="molecule type" value="Genomic_DNA"/>
</dbReference>
<dbReference type="AlphaFoldDB" id="A0A1G2TH94"/>
<name>A0A1G2TH94_9BACT</name>
<proteinExistence type="predicted"/>
<dbReference type="Proteomes" id="UP000178175">
    <property type="component" value="Unassembled WGS sequence"/>
</dbReference>
<evidence type="ECO:0000313" key="2">
    <source>
        <dbReference type="Proteomes" id="UP000178175"/>
    </source>
</evidence>
<accession>A0A1G2TH94</accession>
<comment type="caution">
    <text evidence="1">The sequence shown here is derived from an EMBL/GenBank/DDBJ whole genome shotgun (WGS) entry which is preliminary data.</text>
</comment>
<protein>
    <recommendedName>
        <fullName evidence="3">Transglutaminase-like domain-containing protein</fullName>
    </recommendedName>
</protein>
<evidence type="ECO:0008006" key="3">
    <source>
        <dbReference type="Google" id="ProtNLM"/>
    </source>
</evidence>